<dbReference type="InterPro" id="IPR018046">
    <property type="entry name" value="Pili_assmbl_chaperone_CS"/>
</dbReference>
<protein>
    <recommendedName>
        <fullName evidence="14">Molecular chaperone EcpD</fullName>
    </recommendedName>
</protein>
<evidence type="ECO:0000256" key="5">
    <source>
        <dbReference type="ARBA" id="ARBA00022764"/>
    </source>
</evidence>
<dbReference type="InterPro" id="IPR016148">
    <property type="entry name" value="Pili_assmbl_chaperone_C"/>
</dbReference>
<evidence type="ECO:0000256" key="7">
    <source>
        <dbReference type="ARBA" id="ARBA00023319"/>
    </source>
</evidence>
<dbReference type="Gene3D" id="2.60.40.10">
    <property type="entry name" value="Immunoglobulins"/>
    <property type="match status" value="2"/>
</dbReference>
<dbReference type="KEGG" id="bgv:CAL12_04575"/>
<dbReference type="GO" id="GO:0071555">
    <property type="term" value="P:cell wall organization"/>
    <property type="evidence" value="ECO:0007669"/>
    <property type="project" value="InterPro"/>
</dbReference>
<dbReference type="AlphaFoldDB" id="A0A1W6YGD0"/>
<evidence type="ECO:0000256" key="6">
    <source>
        <dbReference type="ARBA" id="ARBA00023186"/>
    </source>
</evidence>
<keyword evidence="6 8" id="KW-0143">Chaperone</keyword>
<evidence type="ECO:0000256" key="4">
    <source>
        <dbReference type="ARBA" id="ARBA00022729"/>
    </source>
</evidence>
<keyword evidence="3" id="KW-1029">Fimbrium biogenesis</keyword>
<dbReference type="Proteomes" id="UP000194151">
    <property type="component" value="Chromosome"/>
</dbReference>
<dbReference type="InterPro" id="IPR008962">
    <property type="entry name" value="PapD-like_sf"/>
</dbReference>
<evidence type="ECO:0000313" key="13">
    <source>
        <dbReference type="Proteomes" id="UP000194151"/>
    </source>
</evidence>
<dbReference type="InterPro" id="IPR013783">
    <property type="entry name" value="Ig-like_fold"/>
</dbReference>
<feature type="chain" id="PRO_5012935914" description="Molecular chaperone EcpD" evidence="9">
    <location>
        <begin position="23"/>
        <end position="243"/>
    </location>
</feature>
<comment type="subcellular location">
    <subcellularLocation>
        <location evidence="1 8">Periplasm</location>
    </subcellularLocation>
</comment>
<name>A0A1W6YGD0_9BORD</name>
<evidence type="ECO:0000256" key="9">
    <source>
        <dbReference type="SAM" id="SignalP"/>
    </source>
</evidence>
<dbReference type="FunFam" id="2.60.40.10:FF:000458">
    <property type="entry name" value="Molecular chaperone FimC"/>
    <property type="match status" value="1"/>
</dbReference>
<evidence type="ECO:0000256" key="8">
    <source>
        <dbReference type="RuleBase" id="RU003918"/>
    </source>
</evidence>
<dbReference type="PROSITE" id="PS00635">
    <property type="entry name" value="PILI_CHAPERONE"/>
    <property type="match status" value="1"/>
</dbReference>
<dbReference type="RefSeq" id="WP_086063406.1">
    <property type="nucleotide sequence ID" value="NZ_CP021108.1"/>
</dbReference>
<dbReference type="InterPro" id="IPR036316">
    <property type="entry name" value="Pili_assmbl_chap_C_dom_sf"/>
</dbReference>
<proteinExistence type="inferred from homology"/>
<dbReference type="PANTHER" id="PTHR30251">
    <property type="entry name" value="PILUS ASSEMBLY CHAPERONE"/>
    <property type="match status" value="1"/>
</dbReference>
<comment type="similarity">
    <text evidence="2 8">Belongs to the periplasmic pilus chaperone family.</text>
</comment>
<dbReference type="GO" id="GO:0030288">
    <property type="term" value="C:outer membrane-bounded periplasmic space"/>
    <property type="evidence" value="ECO:0007669"/>
    <property type="project" value="InterPro"/>
</dbReference>
<reference evidence="12 13" key="1">
    <citation type="submission" date="2017-05" db="EMBL/GenBank/DDBJ databases">
        <title>Complete and WGS of Bordetella genogroups.</title>
        <authorList>
            <person name="Spilker T."/>
            <person name="LiPuma J."/>
        </authorList>
    </citation>
    <scope>NUCLEOTIDE SEQUENCE [LARGE SCALE GENOMIC DNA]</scope>
    <source>
        <strain evidence="12 13">AU19157</strain>
    </source>
</reference>
<dbReference type="Pfam" id="PF00345">
    <property type="entry name" value="PapD_N"/>
    <property type="match status" value="1"/>
</dbReference>
<organism evidence="12 13">
    <name type="scientific">Bordetella genomosp. 8</name>
    <dbReference type="NCBI Taxonomy" id="1416806"/>
    <lineage>
        <taxon>Bacteria</taxon>
        <taxon>Pseudomonadati</taxon>
        <taxon>Pseudomonadota</taxon>
        <taxon>Betaproteobacteria</taxon>
        <taxon>Burkholderiales</taxon>
        <taxon>Alcaligenaceae</taxon>
        <taxon>Bordetella</taxon>
    </lineage>
</organism>
<evidence type="ECO:0000256" key="2">
    <source>
        <dbReference type="ARBA" id="ARBA00007399"/>
    </source>
</evidence>
<evidence type="ECO:0000259" key="10">
    <source>
        <dbReference type="Pfam" id="PF00345"/>
    </source>
</evidence>
<accession>A0A1W6YGD0</accession>
<evidence type="ECO:0000256" key="1">
    <source>
        <dbReference type="ARBA" id="ARBA00004418"/>
    </source>
</evidence>
<evidence type="ECO:0000256" key="3">
    <source>
        <dbReference type="ARBA" id="ARBA00022558"/>
    </source>
</evidence>
<dbReference type="InterPro" id="IPR001829">
    <property type="entry name" value="Pili_assmbl_chaperone_bac"/>
</dbReference>
<dbReference type="InterPro" id="IPR016147">
    <property type="entry name" value="Pili_assmbl_chaperone_N"/>
</dbReference>
<keyword evidence="7" id="KW-0393">Immunoglobulin domain</keyword>
<feature type="signal peptide" evidence="9">
    <location>
        <begin position="1"/>
        <end position="22"/>
    </location>
</feature>
<dbReference type="SUPFAM" id="SSF49354">
    <property type="entry name" value="PapD-like"/>
    <property type="match status" value="1"/>
</dbReference>
<keyword evidence="13" id="KW-1185">Reference proteome</keyword>
<evidence type="ECO:0000259" key="11">
    <source>
        <dbReference type="Pfam" id="PF02753"/>
    </source>
</evidence>
<dbReference type="EMBL" id="CP021108">
    <property type="protein sequence ID" value="ARP80175.1"/>
    <property type="molecule type" value="Genomic_DNA"/>
</dbReference>
<feature type="domain" description="Pili assembly chaperone N-terminal" evidence="10">
    <location>
        <begin position="24"/>
        <end position="146"/>
    </location>
</feature>
<evidence type="ECO:0008006" key="14">
    <source>
        <dbReference type="Google" id="ProtNLM"/>
    </source>
</evidence>
<dbReference type="STRING" id="1416806.CAL12_04575"/>
<dbReference type="Pfam" id="PF02753">
    <property type="entry name" value="PapD_C"/>
    <property type="match status" value="1"/>
</dbReference>
<keyword evidence="5" id="KW-0574">Periplasm</keyword>
<dbReference type="SUPFAM" id="SSF49584">
    <property type="entry name" value="Periplasmic chaperone C-domain"/>
    <property type="match status" value="1"/>
</dbReference>
<gene>
    <name evidence="12" type="ORF">CAL12_04575</name>
</gene>
<keyword evidence="4 9" id="KW-0732">Signal</keyword>
<dbReference type="PRINTS" id="PR00969">
    <property type="entry name" value="CHAPERONPILI"/>
</dbReference>
<sequence length="243" mass="26568">MRGLWRALCAALLGSVSAYVHASVSVSGTRVIYPEQNKQVSVRLSNDGNHPVLVQAWVDTGDASAKPEALSVPFMLMPPVFRMEAGKAQVIRLSYTKEPLPQDRESVFWLNVLEIPPKAQASGESQNSLQIAYRTRIKLFFRPRDLKGDPTEAAQKVRWSVLKTDHGFALRAENPTQFAVSYSTLGVRTPGKTVQATPGMVMPFDAATFPLSGDIGGIPRPLKIEYSTINDYGALVPAETSLP</sequence>
<feature type="domain" description="Pili assembly chaperone C-terminal" evidence="11">
    <location>
        <begin position="173"/>
        <end position="236"/>
    </location>
</feature>
<dbReference type="InterPro" id="IPR050643">
    <property type="entry name" value="Periplasmic_pilus_chap"/>
</dbReference>
<dbReference type="PANTHER" id="PTHR30251:SF2">
    <property type="entry name" value="FIMBRIAL CHAPERONE YADV-RELATED"/>
    <property type="match status" value="1"/>
</dbReference>
<evidence type="ECO:0000313" key="12">
    <source>
        <dbReference type="EMBL" id="ARP80175.1"/>
    </source>
</evidence>
<dbReference type="OrthoDB" id="9131059at2"/>